<proteinExistence type="predicted"/>
<evidence type="ECO:0000313" key="2">
    <source>
        <dbReference type="EMBL" id="RYQ97570.1"/>
    </source>
</evidence>
<gene>
    <name evidence="2" type="ORF">Ahy_B08g093649</name>
</gene>
<feature type="compositionally biased region" description="Gly residues" evidence="1">
    <location>
        <begin position="72"/>
        <end position="83"/>
    </location>
</feature>
<feature type="region of interest" description="Disordered" evidence="1">
    <location>
        <begin position="61"/>
        <end position="84"/>
    </location>
</feature>
<keyword evidence="3" id="KW-1185">Reference proteome</keyword>
<sequence length="161" mass="18789">MKSEEGRQGRKKATDKLLKSLGEKRNRTFSHYHFNSLKHSNNLKKKERKISLCSVTGDQNRNFRYPDEKDGGNGGFGGAGGAQGKVVDEGEVLHPVPEEEHEVEEYHDAQDEHHKEFMTRVEVAVVGFFVELNFQFEPEILDKKNREQYQYPTYYRKELQR</sequence>
<comment type="caution">
    <text evidence="2">The sequence shown here is derived from an EMBL/GenBank/DDBJ whole genome shotgun (WGS) entry which is preliminary data.</text>
</comment>
<protein>
    <submittedName>
        <fullName evidence="2">Uncharacterized protein</fullName>
    </submittedName>
</protein>
<evidence type="ECO:0000313" key="3">
    <source>
        <dbReference type="Proteomes" id="UP000289738"/>
    </source>
</evidence>
<dbReference type="Proteomes" id="UP000289738">
    <property type="component" value="Chromosome B08"/>
</dbReference>
<reference evidence="2 3" key="1">
    <citation type="submission" date="2019-01" db="EMBL/GenBank/DDBJ databases">
        <title>Sequencing of cultivated peanut Arachis hypogaea provides insights into genome evolution and oil improvement.</title>
        <authorList>
            <person name="Chen X."/>
        </authorList>
    </citation>
    <scope>NUCLEOTIDE SEQUENCE [LARGE SCALE GENOMIC DNA]</scope>
    <source>
        <strain evidence="3">cv. Fuhuasheng</strain>
        <tissue evidence="2">Leaves</tissue>
    </source>
</reference>
<dbReference type="AlphaFoldDB" id="A0A444Y6K0"/>
<organism evidence="2 3">
    <name type="scientific">Arachis hypogaea</name>
    <name type="common">Peanut</name>
    <dbReference type="NCBI Taxonomy" id="3818"/>
    <lineage>
        <taxon>Eukaryota</taxon>
        <taxon>Viridiplantae</taxon>
        <taxon>Streptophyta</taxon>
        <taxon>Embryophyta</taxon>
        <taxon>Tracheophyta</taxon>
        <taxon>Spermatophyta</taxon>
        <taxon>Magnoliopsida</taxon>
        <taxon>eudicotyledons</taxon>
        <taxon>Gunneridae</taxon>
        <taxon>Pentapetalae</taxon>
        <taxon>rosids</taxon>
        <taxon>fabids</taxon>
        <taxon>Fabales</taxon>
        <taxon>Fabaceae</taxon>
        <taxon>Papilionoideae</taxon>
        <taxon>50 kb inversion clade</taxon>
        <taxon>dalbergioids sensu lato</taxon>
        <taxon>Dalbergieae</taxon>
        <taxon>Pterocarpus clade</taxon>
        <taxon>Arachis</taxon>
    </lineage>
</organism>
<dbReference type="EMBL" id="SDMP01000018">
    <property type="protein sequence ID" value="RYQ97570.1"/>
    <property type="molecule type" value="Genomic_DNA"/>
</dbReference>
<evidence type="ECO:0000256" key="1">
    <source>
        <dbReference type="SAM" id="MobiDB-lite"/>
    </source>
</evidence>
<name>A0A444Y6K0_ARAHY</name>
<feature type="region of interest" description="Disordered" evidence="1">
    <location>
        <begin position="1"/>
        <end position="24"/>
    </location>
</feature>
<accession>A0A444Y6K0</accession>